<dbReference type="EMBL" id="JANCLU010000032">
    <property type="protein sequence ID" value="MCP8941001.1"/>
    <property type="molecule type" value="Genomic_DNA"/>
</dbReference>
<sequence length="529" mass="57650">MTAKTDALIVGGGHNGLVAAFYLARAGLSVRILERRESVGGPASTIEFFPGFRGAITNSPGSFEPRIVAEMELERFGLGWVKPNPSVLHPFPDGRFFVGWRDQAKVSEMIARDFSRRDAEAYPLVFEFFNDFARRIGVSLFEPPPSLRELVSRLKTPRDEADFATIFFGSIRDFLEARIESDAIRTAIAMLASGGAVAPSTPGTPMALLQRPLSMYSSAAVGEHDPRNQPLRGSTGLPRGGMGAITGAMRRAIEALGVRVETGARVDRLLVSPDGRAEGAVLDNGAEVRASIVLSNLDPRTTLLGMVDRRHVPDETRELLGGLRRGASAFKVVLAVDAPPLFAGAPPEYAEAYSSCQIRIAPSTAYLEQCHQDFLARRLTACPRLLGLIPTFTDPSLAPPGKHLLSFNAWFFPYELDGMDWTRAKEELGRRIHAILSDYMPSLRQSVIAMRCYSPVDLETEFGLIGGNFSHLDMTPQHMFGFRPIPGMSDYRTPVRGLYLCGSGTWPGGTVTGVPGYNAAHAALRDLSR</sequence>
<evidence type="ECO:0000313" key="6">
    <source>
        <dbReference type="Proteomes" id="UP001205890"/>
    </source>
</evidence>
<dbReference type="Pfam" id="PF01593">
    <property type="entry name" value="Amino_oxidase"/>
    <property type="match status" value="1"/>
</dbReference>
<evidence type="ECO:0000259" key="4">
    <source>
        <dbReference type="Pfam" id="PF01593"/>
    </source>
</evidence>
<dbReference type="SUPFAM" id="SSF51905">
    <property type="entry name" value="FAD/NAD(P)-binding domain"/>
    <property type="match status" value="1"/>
</dbReference>
<dbReference type="InterPro" id="IPR036188">
    <property type="entry name" value="FAD/NAD-bd_sf"/>
</dbReference>
<keyword evidence="6" id="KW-1185">Reference proteome</keyword>
<gene>
    <name evidence="5" type="ORF">NK718_20955</name>
</gene>
<comment type="subunit">
    <text evidence="2">Interacts with COX5B; this interaction may contribute to localize PYROXD2 to the inner face of the inner mitochondrial membrane.</text>
</comment>
<proteinExistence type="predicted"/>
<reference evidence="5 6" key="1">
    <citation type="submission" date="2022-07" db="EMBL/GenBank/DDBJ databases">
        <authorList>
            <person name="Li W.-J."/>
            <person name="Deng Q.-Q."/>
        </authorList>
    </citation>
    <scope>NUCLEOTIDE SEQUENCE [LARGE SCALE GENOMIC DNA]</scope>
    <source>
        <strain evidence="5 6">SYSU M60028</strain>
    </source>
</reference>
<dbReference type="PANTHER" id="PTHR10668:SF103">
    <property type="entry name" value="PYRIDINE NUCLEOTIDE-DISULFIDE OXIDOREDUCTASE DOMAIN-CONTAINING PROTEIN 2"/>
    <property type="match status" value="1"/>
</dbReference>
<dbReference type="Gene3D" id="3.90.660.50">
    <property type="match status" value="1"/>
</dbReference>
<feature type="domain" description="Amine oxidase" evidence="4">
    <location>
        <begin position="16"/>
        <end position="514"/>
    </location>
</feature>
<dbReference type="RefSeq" id="WP_254746374.1">
    <property type="nucleotide sequence ID" value="NZ_JANCLU010000032.1"/>
</dbReference>
<evidence type="ECO:0000256" key="3">
    <source>
        <dbReference type="ARBA" id="ARBA00040298"/>
    </source>
</evidence>
<dbReference type="PANTHER" id="PTHR10668">
    <property type="entry name" value="PHYTOENE DEHYDROGENASE"/>
    <property type="match status" value="1"/>
</dbReference>
<evidence type="ECO:0000313" key="5">
    <source>
        <dbReference type="EMBL" id="MCP8941001.1"/>
    </source>
</evidence>
<comment type="function">
    <text evidence="1">Probable oxidoreductase that may play a role as regulator of mitochondrial function.</text>
</comment>
<dbReference type="Proteomes" id="UP001205890">
    <property type="component" value="Unassembled WGS sequence"/>
</dbReference>
<evidence type="ECO:0000256" key="2">
    <source>
        <dbReference type="ARBA" id="ARBA00038825"/>
    </source>
</evidence>
<dbReference type="Gene3D" id="3.50.50.60">
    <property type="entry name" value="FAD/NAD(P)-binding domain"/>
    <property type="match status" value="2"/>
</dbReference>
<evidence type="ECO:0000256" key="1">
    <source>
        <dbReference type="ARBA" id="ARBA00037217"/>
    </source>
</evidence>
<protein>
    <recommendedName>
        <fullName evidence="3">Pyridine nucleotide-disulfide oxidoreductase domain-containing protein 2</fullName>
    </recommendedName>
</protein>
<comment type="caution">
    <text evidence="5">The sequence shown here is derived from an EMBL/GenBank/DDBJ whole genome shotgun (WGS) entry which is preliminary data.</text>
</comment>
<dbReference type="InterPro" id="IPR002937">
    <property type="entry name" value="Amino_oxidase"/>
</dbReference>
<name>A0ABT1LJ70_9HYPH</name>
<accession>A0ABT1LJ70</accession>
<organism evidence="5 6">
    <name type="scientific">Alsobacter ponti</name>
    <dbReference type="NCBI Taxonomy" id="2962936"/>
    <lineage>
        <taxon>Bacteria</taxon>
        <taxon>Pseudomonadati</taxon>
        <taxon>Pseudomonadota</taxon>
        <taxon>Alphaproteobacteria</taxon>
        <taxon>Hyphomicrobiales</taxon>
        <taxon>Alsobacteraceae</taxon>
        <taxon>Alsobacter</taxon>
    </lineage>
</organism>